<reference evidence="2 3" key="1">
    <citation type="submission" date="2020-08" db="EMBL/GenBank/DDBJ databases">
        <title>Sequencing the genomes of 1000 actinobacteria strains.</title>
        <authorList>
            <person name="Klenk H.-P."/>
        </authorList>
    </citation>
    <scope>NUCLEOTIDE SEQUENCE [LARGE SCALE GENOMIC DNA]</scope>
    <source>
        <strain evidence="2 3">DSM 45518</strain>
    </source>
</reference>
<organism evidence="2 3">
    <name type="scientific">Paractinoplanes abujensis</name>
    <dbReference type="NCBI Taxonomy" id="882441"/>
    <lineage>
        <taxon>Bacteria</taxon>
        <taxon>Bacillati</taxon>
        <taxon>Actinomycetota</taxon>
        <taxon>Actinomycetes</taxon>
        <taxon>Micromonosporales</taxon>
        <taxon>Micromonosporaceae</taxon>
        <taxon>Paractinoplanes</taxon>
    </lineage>
</organism>
<dbReference type="EMBL" id="JACHMF010000001">
    <property type="protein sequence ID" value="MBB4693164.1"/>
    <property type="molecule type" value="Genomic_DNA"/>
</dbReference>
<proteinExistence type="predicted"/>
<sequence length="99" mass="10427">MAGRSKVWFRLRTAGAPPAVRGDATIQACCQLRDAGADLIGALDGSTTGLDRGFASMKIAEWMGNDRPGNTLDRTTLGAGFGPPRPRDVKVGQNDVAVR</sequence>
<keyword evidence="3" id="KW-1185">Reference proteome</keyword>
<comment type="caution">
    <text evidence="2">The sequence shown here is derived from an EMBL/GenBank/DDBJ whole genome shotgun (WGS) entry which is preliminary data.</text>
</comment>
<dbReference type="RefSeq" id="WP_184951816.1">
    <property type="nucleotide sequence ID" value="NZ_BOMC01000080.1"/>
</dbReference>
<evidence type="ECO:0000313" key="2">
    <source>
        <dbReference type="EMBL" id="MBB4693164.1"/>
    </source>
</evidence>
<feature type="region of interest" description="Disordered" evidence="1">
    <location>
        <begin position="65"/>
        <end position="99"/>
    </location>
</feature>
<protein>
    <submittedName>
        <fullName evidence="2">Uncharacterized protein</fullName>
    </submittedName>
</protein>
<gene>
    <name evidence="2" type="ORF">BKA14_003312</name>
</gene>
<evidence type="ECO:0000256" key="1">
    <source>
        <dbReference type="SAM" id="MobiDB-lite"/>
    </source>
</evidence>
<dbReference type="Proteomes" id="UP000542742">
    <property type="component" value="Unassembled WGS sequence"/>
</dbReference>
<accession>A0A7W7CR27</accession>
<evidence type="ECO:0000313" key="3">
    <source>
        <dbReference type="Proteomes" id="UP000542742"/>
    </source>
</evidence>
<dbReference type="AlphaFoldDB" id="A0A7W7CR27"/>
<name>A0A7W7CR27_9ACTN</name>